<dbReference type="PANTHER" id="PTHR38695">
    <property type="entry name" value="AMINO ACID PERMEASE_ SLC12A DOMAIN-CONTAINING PROTEIN"/>
    <property type="match status" value="1"/>
</dbReference>
<comment type="caution">
    <text evidence="2">The sequence shown here is derived from an EMBL/GenBank/DDBJ whole genome shotgun (WGS) entry which is preliminary data.</text>
</comment>
<dbReference type="PANTHER" id="PTHR38695:SF1">
    <property type="entry name" value="AMINO ACID PERMEASE_ SLC12A DOMAIN-CONTAINING PROTEIN"/>
    <property type="match status" value="1"/>
</dbReference>
<dbReference type="GeneID" id="63817509"/>
<organism evidence="2 3">
    <name type="scientific">Aspergillus ochraceoroseus IBT 24754</name>
    <dbReference type="NCBI Taxonomy" id="1392256"/>
    <lineage>
        <taxon>Eukaryota</taxon>
        <taxon>Fungi</taxon>
        <taxon>Dikarya</taxon>
        <taxon>Ascomycota</taxon>
        <taxon>Pezizomycotina</taxon>
        <taxon>Eurotiomycetes</taxon>
        <taxon>Eurotiomycetidae</taxon>
        <taxon>Eurotiales</taxon>
        <taxon>Aspergillaceae</taxon>
        <taxon>Aspergillus</taxon>
        <taxon>Aspergillus subgen. Nidulantes</taxon>
    </lineage>
</organism>
<evidence type="ECO:0000313" key="2">
    <source>
        <dbReference type="EMBL" id="PTU22654.1"/>
    </source>
</evidence>
<dbReference type="Proteomes" id="UP000244073">
    <property type="component" value="Unassembled WGS sequence"/>
</dbReference>
<dbReference type="AlphaFoldDB" id="A0A2T5M287"/>
<evidence type="ECO:0000313" key="3">
    <source>
        <dbReference type="Proteomes" id="UP000244073"/>
    </source>
</evidence>
<protein>
    <recommendedName>
        <fullName evidence="1">Luciferase domain-containing protein</fullName>
    </recommendedName>
</protein>
<sequence length="316" mass="35087">MPSPDNSMLLTGPHGGFACKTQIHKSSIKLNCSNMENETLLELSSPAQADFTSPTLFSAFHPELALLFILPLTLFLAHSIRKDYHAFLALGPGGTPSTPAGYLRICLLRLVTIRDPFAPPSLPSVLHPQQGFLQRNALSIRRGPRPKVVGIAPQRQVTQKPGAAMYDALSAEIHRLARQHPEALYTATSCFEKHSTGIFCRLSNPTMSTNPCNSETCKQPRPSQNLNLRVTCNGEVCHSHPSDGSLHLTLHPADVKLVLERGWAQRHPLARESWWWRRIVPTGFVMIYAPRDAEELKCVVEIIRAAAWWVSGKELQ</sequence>
<gene>
    <name evidence="2" type="ORF">P175DRAFT_0555318</name>
</gene>
<proteinExistence type="predicted"/>
<feature type="domain" description="Luciferase" evidence="1">
    <location>
        <begin position="234"/>
        <end position="306"/>
    </location>
</feature>
<dbReference type="Pfam" id="PF17648">
    <property type="entry name" value="Luciferase"/>
    <property type="match status" value="1"/>
</dbReference>
<dbReference type="OrthoDB" id="5358398at2759"/>
<name>A0A2T5M287_9EURO</name>
<dbReference type="InterPro" id="IPR040841">
    <property type="entry name" value="Luciferase_dom"/>
</dbReference>
<evidence type="ECO:0000259" key="1">
    <source>
        <dbReference type="Pfam" id="PF17648"/>
    </source>
</evidence>
<reference evidence="2 3" key="1">
    <citation type="journal article" date="2018" name="Proc. Natl. Acad. Sci. U.S.A.">
        <title>Linking secondary metabolites to gene clusters through genome sequencing of six diverse Aspergillus species.</title>
        <authorList>
            <person name="Kaerboelling I."/>
            <person name="Vesth T.C."/>
            <person name="Frisvad J.C."/>
            <person name="Nybo J.L."/>
            <person name="Theobald S."/>
            <person name="Kuo A."/>
            <person name="Bowyer P."/>
            <person name="Matsuda Y."/>
            <person name="Mondo S."/>
            <person name="Lyhne E.K."/>
            <person name="Kogle M.E."/>
            <person name="Clum A."/>
            <person name="Lipzen A."/>
            <person name="Salamov A."/>
            <person name="Ngan C.Y."/>
            <person name="Daum C."/>
            <person name="Chiniquy J."/>
            <person name="Barry K."/>
            <person name="LaButti K."/>
            <person name="Haridas S."/>
            <person name="Simmons B.A."/>
            <person name="Magnuson J.K."/>
            <person name="Mortensen U.H."/>
            <person name="Larsen T.O."/>
            <person name="Grigoriev I.V."/>
            <person name="Baker S.E."/>
            <person name="Andersen M.R."/>
        </authorList>
    </citation>
    <scope>NUCLEOTIDE SEQUENCE [LARGE SCALE GENOMIC DNA]</scope>
    <source>
        <strain evidence="2 3">IBT 24754</strain>
    </source>
</reference>
<dbReference type="RefSeq" id="XP_040754046.1">
    <property type="nucleotide sequence ID" value="XM_040900625.1"/>
</dbReference>
<dbReference type="EMBL" id="MSFN02000002">
    <property type="protein sequence ID" value="PTU22654.1"/>
    <property type="molecule type" value="Genomic_DNA"/>
</dbReference>
<dbReference type="InterPro" id="IPR048273">
    <property type="entry name" value="Luciferase"/>
</dbReference>
<accession>A0A2T5M287</accession>
<dbReference type="VEuPathDB" id="FungiDB:P175DRAFT_0555318"/>